<evidence type="ECO:0000313" key="2">
    <source>
        <dbReference type="Proteomes" id="UP000003919"/>
    </source>
</evidence>
<evidence type="ECO:0000313" key="1">
    <source>
        <dbReference type="EMBL" id="EAZ81239.1"/>
    </source>
</evidence>
<dbReference type="eggNOG" id="COG2373">
    <property type="taxonomic scope" value="Bacteria"/>
</dbReference>
<protein>
    <submittedName>
        <fullName evidence="1">Uncharacterized protein</fullName>
    </submittedName>
</protein>
<dbReference type="STRING" id="388413.ALPR1_19423"/>
<name>A3HXB6_9BACT</name>
<sequence length="537" mass="61059">MRIQKNILLLLLLITVVSGRGFSQINLEESEEINFSIPKSIFFGGEKIWIKATVVQNEIPVQSKVLYAELLNRDNESVALAKMPLQVGEAFNYLLIPDNLPSDNYLLRVFTRISPYQNLETGLVQQFVTVFNRQVPPEVVPERQVIDKGETPSSSVFTLSSRQLAKGENLTIDLSDQGSVEEVKVGFWNPFLEDQDIIHSSEIYESLESRDVVPELFGHIIEAEIENSEIDTTQLYYLSVHGEKSALFTDRPDANGRIFIDAGGIRNWNYMVAQSDGNKSLLDFYIVSPAPVTQFQSDFIIPELKISPEDQPFLQELLKGGQVEGYFVQSFEANNLPVVTGFVEDIAYQLDDYTRFENVETVIKEYVPEVSVKTIQKKKEFRVINSLRTYAFDENPLMLVDAMPVFDSDQLAKFDPKEFKSLEILTRQFYLNEEELSGVISFSSYNNDFGGYPIPSNGIYLDYQGILPTIESSEELFDGPKSTDKIMDWRTVLYWSVTQKDQEIPSKISLKIPDLAGFYQVSIKSNGQIYQSIVEVN</sequence>
<proteinExistence type="predicted"/>
<dbReference type="HOGENOM" id="CLU_013214_2_0_10"/>
<dbReference type="OrthoDB" id="679547at2"/>
<organism evidence="1 2">
    <name type="scientific">Algoriphagus machipongonensis</name>
    <dbReference type="NCBI Taxonomy" id="388413"/>
    <lineage>
        <taxon>Bacteria</taxon>
        <taxon>Pseudomonadati</taxon>
        <taxon>Bacteroidota</taxon>
        <taxon>Cytophagia</taxon>
        <taxon>Cytophagales</taxon>
        <taxon>Cyclobacteriaceae</taxon>
        <taxon>Algoriphagus</taxon>
    </lineage>
</organism>
<dbReference type="AlphaFoldDB" id="A3HXB6"/>
<dbReference type="EMBL" id="CM001023">
    <property type="protein sequence ID" value="EAZ81239.1"/>
    <property type="molecule type" value="Genomic_DNA"/>
</dbReference>
<accession>A3HXB6</accession>
<comment type="caution">
    <text evidence="1">The sequence shown here is derived from an EMBL/GenBank/DDBJ whole genome shotgun (WGS) entry which is preliminary data.</text>
</comment>
<gene>
    <name evidence="1" type="ORF">ALPR1_19423</name>
</gene>
<reference evidence="1 2" key="1">
    <citation type="journal article" date="2011" name="J. Bacteriol.">
        <title>Complete genome sequence of Algoriphagus sp. PR1, bacterial prey of a colony-forming choanoflagellate.</title>
        <authorList>
            <person name="Alegado R.A."/>
            <person name="Ferriera S."/>
            <person name="Nusbaum C."/>
            <person name="Young S.K."/>
            <person name="Zeng Q."/>
            <person name="Imamovic A."/>
            <person name="Fairclough S.R."/>
            <person name="King N."/>
        </authorList>
    </citation>
    <scope>NUCLEOTIDE SEQUENCE [LARGE SCALE GENOMIC DNA]</scope>
    <source>
        <strain evidence="1 2">PR1</strain>
    </source>
</reference>
<dbReference type="RefSeq" id="WP_008202977.1">
    <property type="nucleotide sequence ID" value="NZ_CM001023.1"/>
</dbReference>
<dbReference type="Proteomes" id="UP000003919">
    <property type="component" value="Chromosome"/>
</dbReference>
<dbReference type="EMBL" id="AAXU02000001">
    <property type="protein sequence ID" value="EAZ81239.1"/>
    <property type="molecule type" value="Genomic_DNA"/>
</dbReference>
<keyword evidence="2" id="KW-1185">Reference proteome</keyword>